<feature type="non-terminal residue" evidence="1">
    <location>
        <position position="1"/>
    </location>
</feature>
<name>A0A2H5QLC3_CITUN</name>
<dbReference type="STRING" id="55188.A0A2H5QLC3"/>
<dbReference type="EMBL" id="BDQV01000479">
    <property type="protein sequence ID" value="GAY65424.1"/>
    <property type="molecule type" value="Genomic_DNA"/>
</dbReference>
<protein>
    <submittedName>
        <fullName evidence="1">Uncharacterized protein</fullName>
    </submittedName>
</protein>
<gene>
    <name evidence="1" type="ORF">CUMW_241010</name>
</gene>
<proteinExistence type="predicted"/>
<reference evidence="1 2" key="1">
    <citation type="journal article" date="2017" name="Front. Genet.">
        <title>Draft sequencing of the heterozygous diploid genome of Satsuma (Citrus unshiu Marc.) using a hybrid assembly approach.</title>
        <authorList>
            <person name="Shimizu T."/>
            <person name="Tanizawa Y."/>
            <person name="Mochizuki T."/>
            <person name="Nagasaki H."/>
            <person name="Yoshioka T."/>
            <person name="Toyoda A."/>
            <person name="Fujiyama A."/>
            <person name="Kaminuma E."/>
            <person name="Nakamura Y."/>
        </authorList>
    </citation>
    <scope>NUCLEOTIDE SEQUENCE [LARGE SCALE GENOMIC DNA]</scope>
    <source>
        <strain evidence="2">cv. Miyagawa wase</strain>
    </source>
</reference>
<dbReference type="Proteomes" id="UP000236630">
    <property type="component" value="Unassembled WGS sequence"/>
</dbReference>
<keyword evidence="2" id="KW-1185">Reference proteome</keyword>
<dbReference type="AlphaFoldDB" id="A0A2H5QLC3"/>
<comment type="caution">
    <text evidence="1">The sequence shown here is derived from an EMBL/GenBank/DDBJ whole genome shotgun (WGS) entry which is preliminary data.</text>
</comment>
<sequence length="103" mass="11865">LELKCAAELYYLVPAHQYVLWVVVDVQSFYEDYEILIGYICKAYKGNVVPKACGNLFLITNHYAVKQEPIFLASYNKEIKTLPTRIKSAITMWIHEMSMVASL</sequence>
<evidence type="ECO:0000313" key="1">
    <source>
        <dbReference type="EMBL" id="GAY65424.1"/>
    </source>
</evidence>
<evidence type="ECO:0000313" key="2">
    <source>
        <dbReference type="Proteomes" id="UP000236630"/>
    </source>
</evidence>
<accession>A0A2H5QLC3</accession>
<organism evidence="1 2">
    <name type="scientific">Citrus unshiu</name>
    <name type="common">Satsuma mandarin</name>
    <name type="synonym">Citrus nobilis var. unshiu</name>
    <dbReference type="NCBI Taxonomy" id="55188"/>
    <lineage>
        <taxon>Eukaryota</taxon>
        <taxon>Viridiplantae</taxon>
        <taxon>Streptophyta</taxon>
        <taxon>Embryophyta</taxon>
        <taxon>Tracheophyta</taxon>
        <taxon>Spermatophyta</taxon>
        <taxon>Magnoliopsida</taxon>
        <taxon>eudicotyledons</taxon>
        <taxon>Gunneridae</taxon>
        <taxon>Pentapetalae</taxon>
        <taxon>rosids</taxon>
        <taxon>malvids</taxon>
        <taxon>Sapindales</taxon>
        <taxon>Rutaceae</taxon>
        <taxon>Aurantioideae</taxon>
        <taxon>Citrus</taxon>
    </lineage>
</organism>